<comment type="subcellular location">
    <subcellularLocation>
        <location evidence="2">Cytoplasm</location>
    </subcellularLocation>
</comment>
<dbReference type="Gene3D" id="1.10.287.540">
    <property type="entry name" value="Helix hairpin bin"/>
    <property type="match status" value="1"/>
</dbReference>
<dbReference type="PANTHER" id="PTHR37300:SF1">
    <property type="entry name" value="UPF0291 PROTEIN YNZC"/>
    <property type="match status" value="1"/>
</dbReference>
<dbReference type="PANTHER" id="PTHR37300">
    <property type="entry name" value="UPF0291 PROTEIN CBO2609/CLC_2481"/>
    <property type="match status" value="1"/>
</dbReference>
<keyword evidence="3" id="KW-0614">Plasmid</keyword>
<comment type="similarity">
    <text evidence="2">Belongs to the UPF0291 family.</text>
</comment>
<geneLocation type="plasmid" evidence="3">
    <name>unnamed2</name>
</geneLocation>
<dbReference type="Pfam" id="PF05979">
    <property type="entry name" value="DUF896"/>
    <property type="match status" value="1"/>
</dbReference>
<gene>
    <name evidence="3" type="ORF">EX87_22515</name>
</gene>
<evidence type="ECO:0000256" key="1">
    <source>
        <dbReference type="ARBA" id="ARBA00022490"/>
    </source>
</evidence>
<accession>A0A0F7EJR8</accession>
<dbReference type="SUPFAM" id="SSF158221">
    <property type="entry name" value="YnzC-like"/>
    <property type="match status" value="1"/>
</dbReference>
<name>A0A0F7EJR8_BRELA</name>
<protein>
    <recommendedName>
        <fullName evidence="2">UPF0291 protein EX87_22515</fullName>
    </recommendedName>
</protein>
<evidence type="ECO:0000256" key="2">
    <source>
        <dbReference type="HAMAP-Rule" id="MF_01103"/>
    </source>
</evidence>
<keyword evidence="1 2" id="KW-0963">Cytoplasm</keyword>
<dbReference type="AlphaFoldDB" id="A0A0F7EJR8"/>
<dbReference type="EMBL" id="CP011076">
    <property type="protein sequence ID" value="AKF96304.1"/>
    <property type="molecule type" value="Genomic_DNA"/>
</dbReference>
<proteinExistence type="inferred from homology"/>
<dbReference type="GO" id="GO:0005737">
    <property type="term" value="C:cytoplasm"/>
    <property type="evidence" value="ECO:0007669"/>
    <property type="project" value="UniProtKB-SubCell"/>
</dbReference>
<evidence type="ECO:0000313" key="3">
    <source>
        <dbReference type="EMBL" id="AKF96304.1"/>
    </source>
</evidence>
<dbReference type="RefSeq" id="WP_031415647.1">
    <property type="nucleotide sequence ID" value="NZ_CP011076.1"/>
</dbReference>
<sequence length="64" mass="7316">MVTDAEIKRINELAKKSKGVGLTPEEKAEQQVLRQKYIDAMKASLKSSLDSIRYVEDEEPKNKH</sequence>
<dbReference type="HAMAP" id="MF_01103">
    <property type="entry name" value="UPF0291"/>
    <property type="match status" value="1"/>
</dbReference>
<organism evidence="3">
    <name type="scientific">Brevibacillus laterosporus</name>
    <name type="common">Bacillus laterosporus</name>
    <dbReference type="NCBI Taxonomy" id="1465"/>
    <lineage>
        <taxon>Bacteria</taxon>
        <taxon>Bacillati</taxon>
        <taxon>Bacillota</taxon>
        <taxon>Bacilli</taxon>
        <taxon>Bacillales</taxon>
        <taxon>Paenibacillaceae</taxon>
        <taxon>Brevibacillus</taxon>
    </lineage>
</organism>
<dbReference type="InterPro" id="IPR009242">
    <property type="entry name" value="DUF896"/>
</dbReference>
<reference evidence="3" key="1">
    <citation type="submission" date="2015-03" db="EMBL/GenBank/DDBJ databases">
        <title>MIGS Cultured Bacterial/Archaeal sample from Brevibacillus laterosporus.</title>
        <authorList>
            <person name="Zeng D."/>
            <person name="Zhu L."/>
            <person name="Dong G."/>
            <person name="Ye W."/>
            <person name="Ren D."/>
            <person name="Wu L."/>
            <person name="Xu J."/>
            <person name="Li G."/>
            <person name="Guo L."/>
        </authorList>
    </citation>
    <scope>NUCLEOTIDE SEQUENCE</scope>
    <source>
        <strain evidence="3">B9</strain>
        <plasmid evidence="3">unnamed2</plasmid>
    </source>
</reference>